<dbReference type="InterPro" id="IPR052930">
    <property type="entry name" value="TA_antitoxin_MntA"/>
</dbReference>
<dbReference type="STRING" id="1802579.A2310_06705"/>
<proteinExistence type="predicted"/>
<feature type="domain" description="Polymerase beta nucleotidyltransferase" evidence="1">
    <location>
        <begin position="24"/>
        <end position="111"/>
    </location>
</feature>
<sequence>MRKIRNLNETEPMDFSELSSEFSKICVKNRIDILYLFGSMATQRQTALSDVDMAFYTKDGLSSDAKLKLHRDFSGLLKRDDIDLTDLKRANPLTSYKAIKEGVLLYCSDDELKQILEYKIQTKYLDTMYLREEFHRNLEKTIFEGNFYDKN</sequence>
<dbReference type="Pfam" id="PF18765">
    <property type="entry name" value="Polbeta"/>
    <property type="match status" value="1"/>
</dbReference>
<dbReference type="InterPro" id="IPR043519">
    <property type="entry name" value="NT_sf"/>
</dbReference>
<gene>
    <name evidence="2" type="ORF">A2310_06705</name>
</gene>
<dbReference type="PANTHER" id="PTHR43852">
    <property type="entry name" value="NUCLEOTIDYLTRANSFERASE"/>
    <property type="match status" value="1"/>
</dbReference>
<dbReference type="PANTHER" id="PTHR43852:SF3">
    <property type="entry name" value="NUCLEOTIDYLTRANSFERASE"/>
    <property type="match status" value="1"/>
</dbReference>
<dbReference type="EMBL" id="MEUB01000011">
    <property type="protein sequence ID" value="OGC24218.1"/>
    <property type="molecule type" value="Genomic_DNA"/>
</dbReference>
<dbReference type="CDD" id="cd05403">
    <property type="entry name" value="NT_KNTase_like"/>
    <property type="match status" value="1"/>
</dbReference>
<name>A0A1F4SUV4_UNCSA</name>
<evidence type="ECO:0000313" key="3">
    <source>
        <dbReference type="Proteomes" id="UP000178417"/>
    </source>
</evidence>
<organism evidence="2 3">
    <name type="scientific">candidate division WOR-1 bacterium RIFOXYB2_FULL_37_13</name>
    <dbReference type="NCBI Taxonomy" id="1802579"/>
    <lineage>
        <taxon>Bacteria</taxon>
        <taxon>Bacillati</taxon>
        <taxon>Saganbacteria</taxon>
    </lineage>
</organism>
<dbReference type="InterPro" id="IPR041633">
    <property type="entry name" value="Polbeta"/>
</dbReference>
<reference evidence="2 3" key="1">
    <citation type="journal article" date="2016" name="Nat. Commun.">
        <title>Thousands of microbial genomes shed light on interconnected biogeochemical processes in an aquifer system.</title>
        <authorList>
            <person name="Anantharaman K."/>
            <person name="Brown C.T."/>
            <person name="Hug L.A."/>
            <person name="Sharon I."/>
            <person name="Castelle C.J."/>
            <person name="Probst A.J."/>
            <person name="Thomas B.C."/>
            <person name="Singh A."/>
            <person name="Wilkins M.J."/>
            <person name="Karaoz U."/>
            <person name="Brodie E.L."/>
            <person name="Williams K.H."/>
            <person name="Hubbard S.S."/>
            <person name="Banfield J.F."/>
        </authorList>
    </citation>
    <scope>NUCLEOTIDE SEQUENCE [LARGE SCALE GENOMIC DNA]</scope>
</reference>
<comment type="caution">
    <text evidence="2">The sequence shown here is derived from an EMBL/GenBank/DDBJ whole genome shotgun (WGS) entry which is preliminary data.</text>
</comment>
<evidence type="ECO:0000259" key="1">
    <source>
        <dbReference type="Pfam" id="PF18765"/>
    </source>
</evidence>
<accession>A0A1F4SUV4</accession>
<evidence type="ECO:0000313" key="2">
    <source>
        <dbReference type="EMBL" id="OGC24218.1"/>
    </source>
</evidence>
<dbReference type="AlphaFoldDB" id="A0A1F4SUV4"/>
<protein>
    <recommendedName>
        <fullName evidence="1">Polymerase beta nucleotidyltransferase domain-containing protein</fullName>
    </recommendedName>
</protein>
<dbReference type="NCBIfam" id="NF047752">
    <property type="entry name" value="MntA_antitoxin"/>
    <property type="match status" value="1"/>
</dbReference>
<dbReference type="Gene3D" id="3.30.460.10">
    <property type="entry name" value="Beta Polymerase, domain 2"/>
    <property type="match status" value="1"/>
</dbReference>
<dbReference type="Proteomes" id="UP000178417">
    <property type="component" value="Unassembled WGS sequence"/>
</dbReference>
<dbReference type="SUPFAM" id="SSF81301">
    <property type="entry name" value="Nucleotidyltransferase"/>
    <property type="match status" value="1"/>
</dbReference>